<name>A0AAV7RDN4_PLEWA</name>
<feature type="region of interest" description="Disordered" evidence="1">
    <location>
        <begin position="79"/>
        <end position="102"/>
    </location>
</feature>
<evidence type="ECO:0000313" key="2">
    <source>
        <dbReference type="EMBL" id="KAJ1148835.1"/>
    </source>
</evidence>
<reference evidence="2" key="1">
    <citation type="journal article" date="2022" name="bioRxiv">
        <title>Sequencing and chromosome-scale assembly of the giantPleurodeles waltlgenome.</title>
        <authorList>
            <person name="Brown T."/>
            <person name="Elewa A."/>
            <person name="Iarovenko S."/>
            <person name="Subramanian E."/>
            <person name="Araus A.J."/>
            <person name="Petzold A."/>
            <person name="Susuki M."/>
            <person name="Suzuki K.-i.T."/>
            <person name="Hayashi T."/>
            <person name="Toyoda A."/>
            <person name="Oliveira C."/>
            <person name="Osipova E."/>
            <person name="Leigh N.D."/>
            <person name="Simon A."/>
            <person name="Yun M.H."/>
        </authorList>
    </citation>
    <scope>NUCLEOTIDE SEQUENCE</scope>
    <source>
        <strain evidence="2">20211129_DDA</strain>
        <tissue evidence="2">Liver</tissue>
    </source>
</reference>
<evidence type="ECO:0000256" key="1">
    <source>
        <dbReference type="SAM" id="MobiDB-lite"/>
    </source>
</evidence>
<dbReference type="Proteomes" id="UP001066276">
    <property type="component" value="Chromosome 5"/>
</dbReference>
<dbReference type="EMBL" id="JANPWB010000009">
    <property type="protein sequence ID" value="KAJ1148835.1"/>
    <property type="molecule type" value="Genomic_DNA"/>
</dbReference>
<evidence type="ECO:0000313" key="3">
    <source>
        <dbReference type="Proteomes" id="UP001066276"/>
    </source>
</evidence>
<proteinExistence type="predicted"/>
<dbReference type="AlphaFoldDB" id="A0AAV7RDN4"/>
<protein>
    <submittedName>
        <fullName evidence="2">Uncharacterized protein</fullName>
    </submittedName>
</protein>
<comment type="caution">
    <text evidence="2">The sequence shown here is derived from an EMBL/GenBank/DDBJ whole genome shotgun (WGS) entry which is preliminary data.</text>
</comment>
<accession>A0AAV7RDN4</accession>
<sequence length="102" mass="10833">MRAEEAPLPARVIRCHQGGPASVGPRAELGMSADSSERRAEDLFRVLVDLRPAAWDLRRSAGPWERTHRAALGALRLHPATGAGLGRDPHSIGAPSGAKKSP</sequence>
<organism evidence="2 3">
    <name type="scientific">Pleurodeles waltl</name>
    <name type="common">Iberian ribbed newt</name>
    <dbReference type="NCBI Taxonomy" id="8319"/>
    <lineage>
        <taxon>Eukaryota</taxon>
        <taxon>Metazoa</taxon>
        <taxon>Chordata</taxon>
        <taxon>Craniata</taxon>
        <taxon>Vertebrata</taxon>
        <taxon>Euteleostomi</taxon>
        <taxon>Amphibia</taxon>
        <taxon>Batrachia</taxon>
        <taxon>Caudata</taxon>
        <taxon>Salamandroidea</taxon>
        <taxon>Salamandridae</taxon>
        <taxon>Pleurodelinae</taxon>
        <taxon>Pleurodeles</taxon>
    </lineage>
</organism>
<keyword evidence="3" id="KW-1185">Reference proteome</keyword>
<gene>
    <name evidence="2" type="ORF">NDU88_001661</name>
</gene>
<feature type="region of interest" description="Disordered" evidence="1">
    <location>
        <begin position="15"/>
        <end position="35"/>
    </location>
</feature>